<evidence type="ECO:0000256" key="9">
    <source>
        <dbReference type="SAM" id="MobiDB-lite"/>
    </source>
</evidence>
<dbReference type="PROSITE" id="PS50126">
    <property type="entry name" value="S1"/>
    <property type="match status" value="1"/>
</dbReference>
<dbReference type="RefSeq" id="WP_349140666.1">
    <property type="nucleotide sequence ID" value="NZ_JBBMFT010000006.1"/>
</dbReference>
<feature type="compositionally biased region" description="Basic and acidic residues" evidence="9">
    <location>
        <begin position="653"/>
        <end position="667"/>
    </location>
</feature>
<dbReference type="CDD" id="cd04471">
    <property type="entry name" value="S1_RNase_R"/>
    <property type="match status" value="1"/>
</dbReference>
<evidence type="ECO:0000256" key="7">
    <source>
        <dbReference type="ARBA" id="ARBA00022884"/>
    </source>
</evidence>
<dbReference type="SMART" id="SM00316">
    <property type="entry name" value="S1"/>
    <property type="match status" value="1"/>
</dbReference>
<keyword evidence="5 8" id="KW-0378">Hydrolase</keyword>
<feature type="region of interest" description="Disordered" evidence="9">
    <location>
        <begin position="644"/>
        <end position="686"/>
    </location>
</feature>
<comment type="caution">
    <text evidence="11">The sequence shown here is derived from an EMBL/GenBank/DDBJ whole genome shotgun (WGS) entry which is preliminary data.</text>
</comment>
<dbReference type="Pfam" id="PF00773">
    <property type="entry name" value="RNB"/>
    <property type="match status" value="1"/>
</dbReference>
<keyword evidence="4 8" id="KW-0540">Nuclease</keyword>
<name>A0ABV1ES33_9FIRM</name>
<organism evidence="11 12">
    <name type="scientific">Flavonifractor hominis</name>
    <dbReference type="NCBI Taxonomy" id="3133178"/>
    <lineage>
        <taxon>Bacteria</taxon>
        <taxon>Bacillati</taxon>
        <taxon>Bacillota</taxon>
        <taxon>Clostridia</taxon>
        <taxon>Eubacteriales</taxon>
        <taxon>Oscillospiraceae</taxon>
        <taxon>Flavonifractor</taxon>
    </lineage>
</organism>
<keyword evidence="6 8" id="KW-0269">Exonuclease</keyword>
<dbReference type="SMART" id="SM00955">
    <property type="entry name" value="RNB"/>
    <property type="match status" value="1"/>
</dbReference>
<comment type="function">
    <text evidence="8">3'-5' exoribonuclease that releases 5'-nucleoside monophosphates and is involved in maturation of structured RNAs.</text>
</comment>
<dbReference type="InterPro" id="IPR004476">
    <property type="entry name" value="RNase_II/RNase_R"/>
</dbReference>
<dbReference type="HAMAP" id="MF_01895">
    <property type="entry name" value="RNase_R"/>
    <property type="match status" value="1"/>
</dbReference>
<dbReference type="Pfam" id="PF00575">
    <property type="entry name" value="S1"/>
    <property type="match status" value="1"/>
</dbReference>
<evidence type="ECO:0000313" key="11">
    <source>
        <dbReference type="EMBL" id="MEQ2456924.1"/>
    </source>
</evidence>
<dbReference type="InterPro" id="IPR011805">
    <property type="entry name" value="RNase_R"/>
</dbReference>
<comment type="similarity">
    <text evidence="8">Belongs to the RNR ribonuclease family. RNase R subfamily.</text>
</comment>
<keyword evidence="3 8" id="KW-0963">Cytoplasm</keyword>
<feature type="domain" description="S1 motif" evidence="10">
    <location>
        <begin position="564"/>
        <end position="644"/>
    </location>
</feature>
<dbReference type="Gene3D" id="2.40.50.140">
    <property type="entry name" value="Nucleic acid-binding proteins"/>
    <property type="match status" value="2"/>
</dbReference>
<dbReference type="PANTHER" id="PTHR23355">
    <property type="entry name" value="RIBONUCLEASE"/>
    <property type="match status" value="1"/>
</dbReference>
<gene>
    <name evidence="8 11" type="primary">rnr</name>
    <name evidence="11" type="ORF">WMO45_10345</name>
</gene>
<evidence type="ECO:0000256" key="6">
    <source>
        <dbReference type="ARBA" id="ARBA00022839"/>
    </source>
</evidence>
<keyword evidence="12" id="KW-1185">Reference proteome</keyword>
<evidence type="ECO:0000256" key="4">
    <source>
        <dbReference type="ARBA" id="ARBA00022722"/>
    </source>
</evidence>
<dbReference type="PANTHER" id="PTHR23355:SF9">
    <property type="entry name" value="DIS3-LIKE EXONUCLEASE 2"/>
    <property type="match status" value="1"/>
</dbReference>
<dbReference type="Proteomes" id="UP001440599">
    <property type="component" value="Unassembled WGS sequence"/>
</dbReference>
<dbReference type="EMBL" id="JBBMFT010000006">
    <property type="protein sequence ID" value="MEQ2456924.1"/>
    <property type="molecule type" value="Genomic_DNA"/>
</dbReference>
<proteinExistence type="inferred from homology"/>
<dbReference type="NCBIfam" id="TIGR00358">
    <property type="entry name" value="3_prime_RNase"/>
    <property type="match status" value="1"/>
</dbReference>
<dbReference type="InterPro" id="IPR013223">
    <property type="entry name" value="RNase_B_OB_dom"/>
</dbReference>
<dbReference type="Pfam" id="PF08206">
    <property type="entry name" value="OB_RNB"/>
    <property type="match status" value="1"/>
</dbReference>
<comment type="catalytic activity">
    <reaction evidence="1 8">
        <text>Exonucleolytic cleavage in the 3'- to 5'-direction to yield nucleoside 5'-phosphates.</text>
        <dbReference type="EC" id="3.1.13.1"/>
    </reaction>
</comment>
<dbReference type="SUPFAM" id="SSF50249">
    <property type="entry name" value="Nucleic acid-binding proteins"/>
    <property type="match status" value="4"/>
</dbReference>
<evidence type="ECO:0000256" key="8">
    <source>
        <dbReference type="HAMAP-Rule" id="MF_01895"/>
    </source>
</evidence>
<protein>
    <recommendedName>
        <fullName evidence="8">Ribonuclease R</fullName>
        <shortName evidence="8">RNase R</shortName>
        <ecNumber evidence="8">3.1.13.1</ecNumber>
    </recommendedName>
</protein>
<keyword evidence="7 8" id="KW-0694">RNA-binding</keyword>
<reference evidence="11 12" key="1">
    <citation type="submission" date="2024-03" db="EMBL/GenBank/DDBJ databases">
        <title>Human intestinal bacterial collection.</title>
        <authorList>
            <person name="Pauvert C."/>
            <person name="Hitch T.C.A."/>
            <person name="Clavel T."/>
        </authorList>
    </citation>
    <scope>NUCLEOTIDE SEQUENCE [LARGE SCALE GENOMIC DNA]</scope>
    <source>
        <strain evidence="11 12">CLA-AP-H34</strain>
    </source>
</reference>
<evidence type="ECO:0000313" key="12">
    <source>
        <dbReference type="Proteomes" id="UP001440599"/>
    </source>
</evidence>
<feature type="compositionally biased region" description="Basic residues" evidence="9">
    <location>
        <begin position="668"/>
        <end position="686"/>
    </location>
</feature>
<comment type="subcellular location">
    <subcellularLocation>
        <location evidence="2 8">Cytoplasm</location>
    </subcellularLocation>
</comment>
<dbReference type="NCBIfam" id="TIGR02063">
    <property type="entry name" value="RNase_R"/>
    <property type="match status" value="1"/>
</dbReference>
<evidence type="ECO:0000256" key="2">
    <source>
        <dbReference type="ARBA" id="ARBA00004496"/>
    </source>
</evidence>
<dbReference type="Pfam" id="PF17876">
    <property type="entry name" value="CSD2"/>
    <property type="match status" value="1"/>
</dbReference>
<dbReference type="InterPro" id="IPR050180">
    <property type="entry name" value="RNR_Ribonuclease"/>
</dbReference>
<evidence type="ECO:0000259" key="10">
    <source>
        <dbReference type="PROSITE" id="PS50126"/>
    </source>
</evidence>
<sequence>MKQEKEVGGVTGIYQATSRGFGFVTPEGAVGREEDYFIPPRAEGGAWNGDRVRICPEEEQSESGARRTARITAVLERANKTVTGVLSKHNRELWLKPDSERLPGAIQVMTKRRGIRAGDRAAVAIVSFGGGKRPPMGTLREVFGPAGDRASSVAALLYQYEIHPEFPDAVQAEAQAAPQTVEAGALDGRLDLRGETIITIDGAASKDLDDAVSLKRDEQGCWVLGVHIADVSHYVTAGSALDLEAWERGTSVYFADQVVPMLPRELSNGICSLNPQVDRLALSCIMTLGEDGAVVEHTIAKSVIRTTERMTYEDCNVLLAHGDDALAERYRDILPMLEAMAALARVLESRRRRRGSLDLDTRESYVVCDETGTPVEVRTRTQGESEALIESFMLAANECVAEHLNRLEQPCVYRVHEKPSLDKTETLRAMLAPLGYDLKQADGPSLQKLLDTAKGTPEEAAVAMMVLRSLMKARYDTQNLGHFGLAAPYYCHFTSPIRRYPDLMVHRILTALLEGKLSVGTAKRLAAAAEKAAVQSSQRELAAQAAEREIEKRYMAEFMQSHVGEHFTGTVSGVTRFGLFVLLSSGVEGLLPVENLPGRGYHYDELHLTLSEEGGQERYTFGMPMEVVCAAADPSSGQIDFVLPGSTLQARPTRRESKRENPPTPRKERQKRAMHVPKGRKGRKKR</sequence>
<dbReference type="EC" id="3.1.13.1" evidence="8"/>
<dbReference type="InterPro" id="IPR012340">
    <property type="entry name" value="NA-bd_OB-fold"/>
</dbReference>
<evidence type="ECO:0000256" key="1">
    <source>
        <dbReference type="ARBA" id="ARBA00001849"/>
    </source>
</evidence>
<evidence type="ECO:0000256" key="5">
    <source>
        <dbReference type="ARBA" id="ARBA00022801"/>
    </source>
</evidence>
<dbReference type="InterPro" id="IPR040476">
    <property type="entry name" value="CSD2"/>
</dbReference>
<dbReference type="InterPro" id="IPR001900">
    <property type="entry name" value="RNase_II/R"/>
</dbReference>
<dbReference type="InterPro" id="IPR003029">
    <property type="entry name" value="S1_domain"/>
</dbReference>
<accession>A0ABV1ES33</accession>
<dbReference type="GO" id="GO:0008859">
    <property type="term" value="F:exoribonuclease II activity"/>
    <property type="evidence" value="ECO:0007669"/>
    <property type="project" value="UniProtKB-EC"/>
</dbReference>
<evidence type="ECO:0000256" key="3">
    <source>
        <dbReference type="ARBA" id="ARBA00022490"/>
    </source>
</evidence>